<evidence type="ECO:0000256" key="1">
    <source>
        <dbReference type="SAM" id="Phobius"/>
    </source>
</evidence>
<protein>
    <recommendedName>
        <fullName evidence="4">GtrA-like protein</fullName>
    </recommendedName>
</protein>
<reference evidence="2 3" key="1">
    <citation type="submission" date="2021-04" db="EMBL/GenBank/DDBJ databases">
        <authorList>
            <person name="Vanwijnsberghe S."/>
        </authorList>
    </citation>
    <scope>NUCLEOTIDE SEQUENCE [LARGE SCALE GENOMIC DNA]</scope>
    <source>
        <strain evidence="2 3">LMG 32171</strain>
    </source>
</reference>
<feature type="transmembrane region" description="Helical" evidence="1">
    <location>
        <begin position="6"/>
        <end position="23"/>
    </location>
</feature>
<organism evidence="2 3">
    <name type="scientific">Paraburkholderia gardini</name>
    <dbReference type="NCBI Taxonomy" id="2823469"/>
    <lineage>
        <taxon>Bacteria</taxon>
        <taxon>Pseudomonadati</taxon>
        <taxon>Pseudomonadota</taxon>
        <taxon>Betaproteobacteria</taxon>
        <taxon>Burkholderiales</taxon>
        <taxon>Burkholderiaceae</taxon>
        <taxon>Paraburkholderia</taxon>
    </lineage>
</organism>
<sequence>MVVFCVAYLVNFATLVIFVRLLLVNKGLSQCFSGAAYVITSFTMSKYYAFRSTEKAETGG</sequence>
<comment type="caution">
    <text evidence="2">The sequence shown here is derived from an EMBL/GenBank/DDBJ whole genome shotgun (WGS) entry which is preliminary data.</text>
</comment>
<keyword evidence="3" id="KW-1185">Reference proteome</keyword>
<keyword evidence="1" id="KW-1133">Transmembrane helix</keyword>
<dbReference type="Proteomes" id="UP000789752">
    <property type="component" value="Unassembled WGS sequence"/>
</dbReference>
<evidence type="ECO:0000313" key="3">
    <source>
        <dbReference type="Proteomes" id="UP000789752"/>
    </source>
</evidence>
<keyword evidence="1" id="KW-0812">Transmembrane</keyword>
<proteinExistence type="predicted"/>
<keyword evidence="1" id="KW-0472">Membrane</keyword>
<evidence type="ECO:0000313" key="2">
    <source>
        <dbReference type="EMBL" id="CAG4885548.1"/>
    </source>
</evidence>
<accession>A0ABM8TX43</accession>
<evidence type="ECO:0008006" key="4">
    <source>
        <dbReference type="Google" id="ProtNLM"/>
    </source>
</evidence>
<gene>
    <name evidence="2" type="ORF">R54767_00033</name>
</gene>
<name>A0ABM8TX43_9BURK</name>
<dbReference type="EMBL" id="CAJQYY010000001">
    <property type="protein sequence ID" value="CAG4885548.1"/>
    <property type="molecule type" value="Genomic_DNA"/>
</dbReference>